<dbReference type="EMBL" id="BARV01007580">
    <property type="protein sequence ID" value="GAI09899.1"/>
    <property type="molecule type" value="Genomic_DNA"/>
</dbReference>
<name>X1MU27_9ZZZZ</name>
<reference evidence="1" key="1">
    <citation type="journal article" date="2014" name="Front. Microbiol.">
        <title>High frequency of phylogenetically diverse reductive dehalogenase-homologous genes in deep subseafloor sedimentary metagenomes.</title>
        <authorList>
            <person name="Kawai M."/>
            <person name="Futagami T."/>
            <person name="Toyoda A."/>
            <person name="Takaki Y."/>
            <person name="Nishi S."/>
            <person name="Hori S."/>
            <person name="Arai W."/>
            <person name="Tsubouchi T."/>
            <person name="Morono Y."/>
            <person name="Uchiyama I."/>
            <person name="Ito T."/>
            <person name="Fujiyama A."/>
            <person name="Inagaki F."/>
            <person name="Takami H."/>
        </authorList>
    </citation>
    <scope>NUCLEOTIDE SEQUENCE</scope>
    <source>
        <strain evidence="1">Expedition CK06-06</strain>
    </source>
</reference>
<dbReference type="Gene3D" id="1.25.40.10">
    <property type="entry name" value="Tetratricopeptide repeat domain"/>
    <property type="match status" value="1"/>
</dbReference>
<gene>
    <name evidence="1" type="ORF">S06H3_15403</name>
</gene>
<proteinExistence type="predicted"/>
<comment type="caution">
    <text evidence="1">The sequence shown here is derived from an EMBL/GenBank/DDBJ whole genome shotgun (WGS) entry which is preliminary data.</text>
</comment>
<sequence length="124" mass="13740">MLYGALDAKKGIEAAGNGLFIDPDNLPLKANLGSLILLKAKQAEQHGETDERNGFLKKAKEIFLELQATAWDPGFVKYRLGRILRLQGKFDEAIKLLESAKGKDVGEKKIKAEIDKANAKNDRF</sequence>
<evidence type="ECO:0000313" key="1">
    <source>
        <dbReference type="EMBL" id="GAI09899.1"/>
    </source>
</evidence>
<evidence type="ECO:0008006" key="2">
    <source>
        <dbReference type="Google" id="ProtNLM"/>
    </source>
</evidence>
<organism evidence="1">
    <name type="scientific">marine sediment metagenome</name>
    <dbReference type="NCBI Taxonomy" id="412755"/>
    <lineage>
        <taxon>unclassified sequences</taxon>
        <taxon>metagenomes</taxon>
        <taxon>ecological metagenomes</taxon>
    </lineage>
</organism>
<dbReference type="InterPro" id="IPR011990">
    <property type="entry name" value="TPR-like_helical_dom_sf"/>
</dbReference>
<protein>
    <recommendedName>
        <fullName evidence="2">MalT-like TPR region domain-containing protein</fullName>
    </recommendedName>
</protein>
<dbReference type="SUPFAM" id="SSF48452">
    <property type="entry name" value="TPR-like"/>
    <property type="match status" value="1"/>
</dbReference>
<dbReference type="AlphaFoldDB" id="X1MU27"/>
<accession>X1MU27</accession>